<accession>A0A820IW20</accession>
<dbReference type="EMBL" id="CAJOBE010038343">
    <property type="protein sequence ID" value="CAF4317409.1"/>
    <property type="molecule type" value="Genomic_DNA"/>
</dbReference>
<organism evidence="2 3">
    <name type="scientific">Rotaria sordida</name>
    <dbReference type="NCBI Taxonomy" id="392033"/>
    <lineage>
        <taxon>Eukaryota</taxon>
        <taxon>Metazoa</taxon>
        <taxon>Spiralia</taxon>
        <taxon>Gnathifera</taxon>
        <taxon>Rotifera</taxon>
        <taxon>Eurotatoria</taxon>
        <taxon>Bdelloidea</taxon>
        <taxon>Philodinida</taxon>
        <taxon>Philodinidae</taxon>
        <taxon>Rotaria</taxon>
    </lineage>
</organism>
<comment type="caution">
    <text evidence="2">The sequence shown here is derived from an EMBL/GenBank/DDBJ whole genome shotgun (WGS) entry which is preliminary data.</text>
</comment>
<evidence type="ECO:0000313" key="3">
    <source>
        <dbReference type="Proteomes" id="UP000663874"/>
    </source>
</evidence>
<evidence type="ECO:0000313" key="2">
    <source>
        <dbReference type="EMBL" id="CAF4317409.1"/>
    </source>
</evidence>
<dbReference type="InterPro" id="IPR022099">
    <property type="entry name" value="DUF3638"/>
</dbReference>
<gene>
    <name evidence="2" type="ORF">FNK824_LOCUS41211</name>
</gene>
<dbReference type="Pfam" id="PF12340">
    <property type="entry name" value="DUF3638"/>
    <property type="match status" value="1"/>
</dbReference>
<reference evidence="2" key="1">
    <citation type="submission" date="2021-02" db="EMBL/GenBank/DDBJ databases">
        <authorList>
            <person name="Nowell W R."/>
        </authorList>
    </citation>
    <scope>NUCLEOTIDE SEQUENCE</scope>
</reference>
<sequence>ISHIPHSNWKSSEHISWRIFELEMNITVQEIQIKIAQHMIQPNMKTNDSTERNIVMQMNIWVKEKRQLFYQY</sequence>
<name>A0A820IW20_9BILA</name>
<feature type="domain" description="DUF3638" evidence="1">
    <location>
        <begin position="6"/>
        <end position="60"/>
    </location>
</feature>
<evidence type="ECO:0000259" key="1">
    <source>
        <dbReference type="Pfam" id="PF12340"/>
    </source>
</evidence>
<feature type="non-terminal residue" evidence="2">
    <location>
        <position position="1"/>
    </location>
</feature>
<dbReference type="AlphaFoldDB" id="A0A820IW20"/>
<proteinExistence type="predicted"/>
<dbReference type="Proteomes" id="UP000663874">
    <property type="component" value="Unassembled WGS sequence"/>
</dbReference>
<protein>
    <recommendedName>
        <fullName evidence="1">DUF3638 domain-containing protein</fullName>
    </recommendedName>
</protein>